<organism evidence="1 2">
    <name type="scientific">Exophiala xenobiotica</name>
    <dbReference type="NCBI Taxonomy" id="348802"/>
    <lineage>
        <taxon>Eukaryota</taxon>
        <taxon>Fungi</taxon>
        <taxon>Dikarya</taxon>
        <taxon>Ascomycota</taxon>
        <taxon>Pezizomycotina</taxon>
        <taxon>Eurotiomycetes</taxon>
        <taxon>Chaetothyriomycetidae</taxon>
        <taxon>Chaetothyriales</taxon>
        <taxon>Herpotrichiellaceae</taxon>
        <taxon>Exophiala</taxon>
    </lineage>
</organism>
<dbReference type="RefSeq" id="XP_013309684.1">
    <property type="nucleotide sequence ID" value="XM_013454230.1"/>
</dbReference>
<dbReference type="Proteomes" id="UP000054342">
    <property type="component" value="Unassembled WGS sequence"/>
</dbReference>
<dbReference type="GeneID" id="25332719"/>
<dbReference type="AlphaFoldDB" id="A0A0D2E2Y5"/>
<dbReference type="HOGENOM" id="CLU_1768078_0_0_1"/>
<protein>
    <submittedName>
        <fullName evidence="1">Uncharacterized protein</fullName>
    </submittedName>
</protein>
<evidence type="ECO:0000313" key="2">
    <source>
        <dbReference type="Proteomes" id="UP000054342"/>
    </source>
</evidence>
<name>A0A0D2E2Y5_9EURO</name>
<evidence type="ECO:0000313" key="1">
    <source>
        <dbReference type="EMBL" id="KIW49100.1"/>
    </source>
</evidence>
<keyword evidence="2" id="KW-1185">Reference proteome</keyword>
<gene>
    <name evidence="1" type="ORF">PV05_10811</name>
</gene>
<proteinExistence type="predicted"/>
<reference evidence="1 2" key="1">
    <citation type="submission" date="2015-01" db="EMBL/GenBank/DDBJ databases">
        <title>The Genome Sequence of Exophiala xenobiotica CBS118157.</title>
        <authorList>
            <consortium name="The Broad Institute Genomics Platform"/>
            <person name="Cuomo C."/>
            <person name="de Hoog S."/>
            <person name="Gorbushina A."/>
            <person name="Stielow B."/>
            <person name="Teixiera M."/>
            <person name="Abouelleil A."/>
            <person name="Chapman S.B."/>
            <person name="Priest M."/>
            <person name="Young S.K."/>
            <person name="Wortman J."/>
            <person name="Nusbaum C."/>
            <person name="Birren B."/>
        </authorList>
    </citation>
    <scope>NUCLEOTIDE SEQUENCE [LARGE SCALE GENOMIC DNA]</scope>
    <source>
        <strain evidence="1 2">CBS 118157</strain>
    </source>
</reference>
<sequence length="147" mass="16368">MTCDQYDTCTMLAFALALLHTLKQLVLVNDLIGLHGPPHRMKQPDRVVVGANMHDFSDLPTYCLSKCQRVWGASWLVLRSLGLEVFGSLGLWVFHHLYFSVELNAPVPSIIIPDLTEFASITRGRPAGKNLRKLPPKDFAPILSSTV</sequence>
<dbReference type="EMBL" id="KN847323">
    <property type="protein sequence ID" value="KIW49100.1"/>
    <property type="molecule type" value="Genomic_DNA"/>
</dbReference>
<accession>A0A0D2E2Y5</accession>